<dbReference type="FunFam" id="1.10.10.41:FF:000001">
    <property type="entry name" value="DNA topoisomerase I"/>
    <property type="match status" value="1"/>
</dbReference>
<dbReference type="InterPro" id="IPR013034">
    <property type="entry name" value="DNA_topo_DNA_db_N_dom1"/>
</dbReference>
<dbReference type="InterPro" id="IPR014711">
    <property type="entry name" value="TopoI_cat_a-hlx-sub_euk"/>
</dbReference>
<feature type="coiled-coil region" evidence="8">
    <location>
        <begin position="786"/>
        <end position="867"/>
    </location>
</feature>
<evidence type="ECO:0000256" key="5">
    <source>
        <dbReference type="ARBA" id="ARBA00023235"/>
    </source>
</evidence>
<dbReference type="EMBL" id="KZ857383">
    <property type="protein sequence ID" value="RDX54857.1"/>
    <property type="molecule type" value="Genomic_DNA"/>
</dbReference>
<feature type="compositionally biased region" description="Basic residues" evidence="9">
    <location>
        <begin position="168"/>
        <end position="177"/>
    </location>
</feature>
<evidence type="ECO:0000256" key="6">
    <source>
        <dbReference type="PROSITE-ProRule" id="PRU01382"/>
    </source>
</evidence>
<dbReference type="Pfam" id="PF01028">
    <property type="entry name" value="Topoisom_I"/>
    <property type="match status" value="1"/>
</dbReference>
<dbReference type="Gene3D" id="1.10.132.10">
    <property type="match status" value="1"/>
</dbReference>
<dbReference type="CDD" id="cd03488">
    <property type="entry name" value="Topoisomer_IB_N_htopoI_like"/>
    <property type="match status" value="1"/>
</dbReference>
<feature type="domain" description="DNA topoisomerase I eukaryotic-type" evidence="10">
    <location>
        <begin position="453"/>
        <end position="900"/>
    </location>
</feature>
<dbReference type="InterPro" id="IPR001631">
    <property type="entry name" value="TopoI"/>
</dbReference>
<keyword evidence="3 6" id="KW-0799">Topoisomerase</keyword>
<dbReference type="GO" id="GO:0006265">
    <property type="term" value="P:DNA topological change"/>
    <property type="evidence" value="ECO:0007669"/>
    <property type="project" value="UniProtKB-UniRule"/>
</dbReference>
<keyword evidence="8" id="KW-0175">Coiled coil</keyword>
<dbReference type="Proteomes" id="UP000256964">
    <property type="component" value="Unassembled WGS sequence"/>
</dbReference>
<feature type="compositionally biased region" description="Basic and acidic residues" evidence="9">
    <location>
        <begin position="251"/>
        <end position="260"/>
    </location>
</feature>
<name>A0A371DQN0_9APHY</name>
<evidence type="ECO:0000256" key="8">
    <source>
        <dbReference type="SAM" id="Coils"/>
    </source>
</evidence>
<dbReference type="Gene3D" id="1.10.10.41">
    <property type="entry name" value="Yeast DNA topoisomerase - domain 1"/>
    <property type="match status" value="1"/>
</dbReference>
<dbReference type="GO" id="GO:0007059">
    <property type="term" value="P:chromosome segregation"/>
    <property type="evidence" value="ECO:0007669"/>
    <property type="project" value="TreeGrafter"/>
</dbReference>
<dbReference type="PRINTS" id="PR00416">
    <property type="entry name" value="EUTPISMRASEI"/>
</dbReference>
<feature type="compositionally biased region" description="Basic residues" evidence="9">
    <location>
        <begin position="199"/>
        <end position="216"/>
    </location>
</feature>
<dbReference type="FunFam" id="2.170.11.10:FF:000001">
    <property type="entry name" value="DNA topoisomerase I"/>
    <property type="match status" value="1"/>
</dbReference>
<evidence type="ECO:0000313" key="12">
    <source>
        <dbReference type="Proteomes" id="UP000256964"/>
    </source>
</evidence>
<dbReference type="Pfam" id="PF02919">
    <property type="entry name" value="Topoisom_I_N"/>
    <property type="match status" value="1"/>
</dbReference>
<evidence type="ECO:0000256" key="2">
    <source>
        <dbReference type="ARBA" id="ARBA00006645"/>
    </source>
</evidence>
<comment type="function">
    <text evidence="7">Releases the supercoiling and torsional tension of DNA introduced during the DNA replication and transcription by transiently cleaving and rejoining one strand of the DNA duplex. Introduces a single-strand break via transesterification at the specific target site 5'-[CT]CCTTp site in duplex DNA. The scissile phosphodiester is attacked by the catalytic tyrosine of the enzyme, resulting in the formation of a DNA-(3'-phosphotyrosyl)-enzyme intermediate and the expulsion of a 5'-OH DNA strand. The free DNA strand then undergoes passage around the unbroken strand thus removing DNA supercoils. Finally, in the religation step, the DNA 5'-OH attacks the covalent intermediate to expel the active-site tyrosine and restore the DNA phosphodiester backbone.</text>
</comment>
<dbReference type="GO" id="GO:0005694">
    <property type="term" value="C:chromosome"/>
    <property type="evidence" value="ECO:0007669"/>
    <property type="project" value="InterPro"/>
</dbReference>
<dbReference type="SUPFAM" id="SSF56741">
    <property type="entry name" value="Eukaryotic DNA topoisomerase I, N-terminal DNA-binding fragment"/>
    <property type="match status" value="1"/>
</dbReference>
<feature type="compositionally biased region" description="Acidic residues" evidence="9">
    <location>
        <begin position="181"/>
        <end position="191"/>
    </location>
</feature>
<dbReference type="InterPro" id="IPR013030">
    <property type="entry name" value="DNA_topo_DNA_db_N_dom2"/>
</dbReference>
<dbReference type="FunFam" id="3.90.15.10:FF:000002">
    <property type="entry name" value="DNA topoisomerase I"/>
    <property type="match status" value="1"/>
</dbReference>
<dbReference type="GO" id="GO:0006338">
    <property type="term" value="P:chromatin remodeling"/>
    <property type="evidence" value="ECO:0007669"/>
    <property type="project" value="UniProtKB-ARBA"/>
</dbReference>
<feature type="compositionally biased region" description="Acidic residues" evidence="9">
    <location>
        <begin position="130"/>
        <end position="141"/>
    </location>
</feature>
<evidence type="ECO:0000256" key="3">
    <source>
        <dbReference type="ARBA" id="ARBA00023029"/>
    </source>
</evidence>
<dbReference type="GO" id="GO:0005730">
    <property type="term" value="C:nucleolus"/>
    <property type="evidence" value="ECO:0007669"/>
    <property type="project" value="TreeGrafter"/>
</dbReference>
<evidence type="ECO:0000256" key="9">
    <source>
        <dbReference type="SAM" id="MobiDB-lite"/>
    </source>
</evidence>
<dbReference type="InterPro" id="IPR011010">
    <property type="entry name" value="DNA_brk_join_enz"/>
</dbReference>
<gene>
    <name evidence="11" type="ORF">OH76DRAFT_1397168</name>
</gene>
<dbReference type="EC" id="5.6.2.1" evidence="7"/>
<dbReference type="GO" id="GO:0003677">
    <property type="term" value="F:DNA binding"/>
    <property type="evidence" value="ECO:0007669"/>
    <property type="project" value="UniProtKB-UniRule"/>
</dbReference>
<evidence type="ECO:0000313" key="11">
    <source>
        <dbReference type="EMBL" id="RDX54857.1"/>
    </source>
</evidence>
<feature type="active site" description="O-(3'-phospho-DNA)-tyrosine intermediate" evidence="6">
    <location>
        <position position="886"/>
    </location>
</feature>
<dbReference type="InterPro" id="IPR013500">
    <property type="entry name" value="TopoI_cat_euk"/>
</dbReference>
<comment type="similarity">
    <text evidence="2 6 7">Belongs to the type IB topoisomerase family.</text>
</comment>
<dbReference type="GO" id="GO:0006260">
    <property type="term" value="P:DNA replication"/>
    <property type="evidence" value="ECO:0007669"/>
    <property type="project" value="TreeGrafter"/>
</dbReference>
<sequence>MSGDVSMFSDDDAPLSVKPTTTNGAHNGHVAQNGNGRVKDDSSMSEDDDIPLSQTTRTKSEPATPDTRTLKRKKPIAVESSSEDDKPLASSPAKLKTAAVPMPGAVEATTTKATSANGKRASRSSKAIIESEDDDDDDDDAPLGKPKRAANGKGKAAATKGKAAAAKGKGRPPKKKAKQEEESEPDIESEDGTPPPKKAPPRKAPPKKAPAKGKRKVKDESDADDESFSDDNKPLQKKRAPAKKAPASKKVKAEVSDDVKPKKRGVKKEEDAEATPKKGKAKKEEEAEDTYRWWEEQNANRDGSVKWETLDHNGVYFPPPYQPLPQHVKMKYNGQVVELPPESEEVAGFYAALLETDHAKDATFNKNFFDDFLKILKKYPPKNGIKIAKLELCDFRPMFEYFEAEKEKKKQMTQAEKKAAKAEKDAAEAPYTHCFLDGRKEKVGNFRVEPPGLFRGRGDHPRKGALKLRVRPEDITINIGKDAKVPKPNVPGKWKEVVHDNTVTWLANWVENVNGNYKYVFLAAGSSIKGQSDWQKFEKARELKNHVDRIRLDYQEALKSKNMGERQRATAMYFIDKLALRAGNEKGEDEADTVGCCSLRCEHVTLEPPDKLVFDFLGKDSIRYYNEVPVIDQVYKNIRIFKNDKNDEDELFDRVNTGALNRHLASYMKGLTAKVFRTYNASKVFQELLDQGTPEKGTVQEKLNAYNHANRMVAILCNHQRAVPKTHEQSMSKMRDKLRGLKYERMKLRHALFAIDPKFKKKKKYVDDESDLDDDAIANHEDALKAKEIEKAEKKFQKDNEKLKEDSKEQLDESVLKEKIKEIEEEYKRLKKERGTGKHALKKEKPTEKIEEAIDKLDERIKTFKLQMEDREAGKEVALGTSKINYLDPRITVAWCKAYGVPVEKLFSKTLMTKFPWAMEVDTDWKF</sequence>
<dbReference type="PROSITE" id="PS52038">
    <property type="entry name" value="TOPO_IB_2"/>
    <property type="match status" value="1"/>
</dbReference>
<dbReference type="AlphaFoldDB" id="A0A371DQN0"/>
<keyword evidence="12" id="KW-1185">Reference proteome</keyword>
<evidence type="ECO:0000256" key="4">
    <source>
        <dbReference type="ARBA" id="ARBA00023125"/>
    </source>
</evidence>
<proteinExistence type="inferred from homology"/>
<dbReference type="InterPro" id="IPR048045">
    <property type="entry name" value="Topoisomer_I_DNA-bd"/>
</dbReference>
<accession>A0A371DQN0</accession>
<feature type="compositionally biased region" description="Basic and acidic residues" evidence="9">
    <location>
        <begin position="267"/>
        <end position="289"/>
    </location>
</feature>
<dbReference type="InterPro" id="IPR014727">
    <property type="entry name" value="TopoI_cat_a/b-sub_euk"/>
</dbReference>
<dbReference type="CDD" id="cd00659">
    <property type="entry name" value="Topo_IB_C"/>
    <property type="match status" value="1"/>
</dbReference>
<dbReference type="Gene3D" id="2.170.11.10">
    <property type="entry name" value="DNA Topoisomerase I, domain 2"/>
    <property type="match status" value="1"/>
</dbReference>
<dbReference type="SMART" id="SM00435">
    <property type="entry name" value="TOPEUc"/>
    <property type="match status" value="1"/>
</dbReference>
<dbReference type="InterPro" id="IPR036202">
    <property type="entry name" value="TopoI_DNA-bd_euk_N_sf"/>
</dbReference>
<comment type="catalytic activity">
    <reaction evidence="1 6 7">
        <text>ATP-independent breakage of single-stranded DNA, followed by passage and rejoining.</text>
        <dbReference type="EC" id="5.6.2.1"/>
    </reaction>
</comment>
<evidence type="ECO:0000256" key="7">
    <source>
        <dbReference type="RuleBase" id="RU365101"/>
    </source>
</evidence>
<keyword evidence="5 6" id="KW-0413">Isomerase</keyword>
<dbReference type="InterPro" id="IPR013499">
    <property type="entry name" value="TopoI_euk"/>
</dbReference>
<feature type="compositionally biased region" description="Basic residues" evidence="9">
    <location>
        <begin position="235"/>
        <end position="250"/>
    </location>
</feature>
<reference evidence="11 12" key="1">
    <citation type="journal article" date="2018" name="Biotechnol. Biofuels">
        <title>Integrative visual omics of the white-rot fungus Polyporus brumalis exposes the biotechnological potential of its oxidative enzymes for delignifying raw plant biomass.</title>
        <authorList>
            <person name="Miyauchi S."/>
            <person name="Rancon A."/>
            <person name="Drula E."/>
            <person name="Hage H."/>
            <person name="Chaduli D."/>
            <person name="Favel A."/>
            <person name="Grisel S."/>
            <person name="Henrissat B."/>
            <person name="Herpoel-Gimbert I."/>
            <person name="Ruiz-Duenas F.J."/>
            <person name="Chevret D."/>
            <person name="Hainaut M."/>
            <person name="Lin J."/>
            <person name="Wang M."/>
            <person name="Pangilinan J."/>
            <person name="Lipzen A."/>
            <person name="Lesage-Meessen L."/>
            <person name="Navarro D."/>
            <person name="Riley R."/>
            <person name="Grigoriev I.V."/>
            <person name="Zhou S."/>
            <person name="Raouche S."/>
            <person name="Rosso M.N."/>
        </authorList>
    </citation>
    <scope>NUCLEOTIDE SEQUENCE [LARGE SCALE GENOMIC DNA]</scope>
    <source>
        <strain evidence="11 12">BRFM 1820</strain>
    </source>
</reference>
<dbReference type="InterPro" id="IPR008336">
    <property type="entry name" value="TopoI_DNA-bd_euk"/>
</dbReference>
<dbReference type="PANTHER" id="PTHR10290">
    <property type="entry name" value="DNA TOPOISOMERASE I"/>
    <property type="match status" value="1"/>
</dbReference>
<dbReference type="GO" id="GO:0003917">
    <property type="term" value="F:DNA topoisomerase type I (single strand cut, ATP-independent) activity"/>
    <property type="evidence" value="ECO:0007669"/>
    <property type="project" value="UniProtKB-UniRule"/>
</dbReference>
<dbReference type="Pfam" id="PF14370">
    <property type="entry name" value="Topo_C_assoc"/>
    <property type="match status" value="1"/>
</dbReference>
<dbReference type="InterPro" id="IPR051062">
    <property type="entry name" value="Topoisomerase_IB"/>
</dbReference>
<evidence type="ECO:0000259" key="10">
    <source>
        <dbReference type="SMART" id="SM00435"/>
    </source>
</evidence>
<feature type="compositionally biased region" description="Polar residues" evidence="9">
    <location>
        <begin position="108"/>
        <end position="117"/>
    </location>
</feature>
<feature type="compositionally biased region" description="Low complexity" evidence="9">
    <location>
        <begin position="151"/>
        <end position="167"/>
    </location>
</feature>
<dbReference type="InterPro" id="IPR025834">
    <property type="entry name" value="TopoI_C_dom"/>
</dbReference>
<feature type="region of interest" description="Disordered" evidence="9">
    <location>
        <begin position="1"/>
        <end position="289"/>
    </location>
</feature>
<dbReference type="STRING" id="139420.A0A371DQN0"/>
<dbReference type="Gene3D" id="3.90.15.10">
    <property type="entry name" value="Topoisomerase I, Chain A, domain 3"/>
    <property type="match status" value="1"/>
</dbReference>
<feature type="compositionally biased region" description="Polar residues" evidence="9">
    <location>
        <begin position="18"/>
        <end position="35"/>
    </location>
</feature>
<dbReference type="PANTHER" id="PTHR10290:SF3">
    <property type="entry name" value="DNA TOPOISOMERASE 1"/>
    <property type="match status" value="1"/>
</dbReference>
<dbReference type="SUPFAM" id="SSF56349">
    <property type="entry name" value="DNA breaking-rejoining enzymes"/>
    <property type="match status" value="1"/>
</dbReference>
<keyword evidence="4 6" id="KW-0238">DNA-binding</keyword>
<protein>
    <recommendedName>
        <fullName evidence="7">DNA topoisomerase I</fullName>
        <ecNumber evidence="7">5.6.2.1</ecNumber>
    </recommendedName>
    <alternativeName>
        <fullName evidence="7">DNA topoisomerase 1</fullName>
    </alternativeName>
</protein>
<organism evidence="11 12">
    <name type="scientific">Lentinus brumalis</name>
    <dbReference type="NCBI Taxonomy" id="2498619"/>
    <lineage>
        <taxon>Eukaryota</taxon>
        <taxon>Fungi</taxon>
        <taxon>Dikarya</taxon>
        <taxon>Basidiomycota</taxon>
        <taxon>Agaricomycotina</taxon>
        <taxon>Agaricomycetes</taxon>
        <taxon>Polyporales</taxon>
        <taxon>Polyporaceae</taxon>
        <taxon>Lentinus</taxon>
    </lineage>
</organism>
<evidence type="ECO:0000256" key="1">
    <source>
        <dbReference type="ARBA" id="ARBA00000213"/>
    </source>
</evidence>
<dbReference type="OrthoDB" id="47179at2759"/>